<feature type="transmembrane region" description="Helical" evidence="1">
    <location>
        <begin position="48"/>
        <end position="69"/>
    </location>
</feature>
<feature type="transmembrane region" description="Helical" evidence="1">
    <location>
        <begin position="21"/>
        <end position="42"/>
    </location>
</feature>
<keyword evidence="1" id="KW-0472">Membrane</keyword>
<comment type="caution">
    <text evidence="2">The sequence shown here is derived from an EMBL/GenBank/DDBJ whole genome shotgun (WGS) entry which is preliminary data.</text>
</comment>
<dbReference type="Proteomes" id="UP001610818">
    <property type="component" value="Unassembled WGS sequence"/>
</dbReference>
<proteinExistence type="predicted"/>
<protein>
    <recommendedName>
        <fullName evidence="4">Integral membrane protein</fullName>
    </recommendedName>
</protein>
<sequence length="97" mass="10548">MAPKTQHLVSPRALRQLRRTRGFYLAGALFWAVAAAWTGWTAPGSRQMWISLFLAAAFTGLLGAASLWLHRLQTTAECRPTRPASSRGTVTQGHASA</sequence>
<evidence type="ECO:0008006" key="4">
    <source>
        <dbReference type="Google" id="ProtNLM"/>
    </source>
</evidence>
<gene>
    <name evidence="2" type="ORF">ACH4F9_19630</name>
</gene>
<evidence type="ECO:0000313" key="3">
    <source>
        <dbReference type="Proteomes" id="UP001610818"/>
    </source>
</evidence>
<keyword evidence="1" id="KW-0812">Transmembrane</keyword>
<evidence type="ECO:0000256" key="1">
    <source>
        <dbReference type="SAM" id="Phobius"/>
    </source>
</evidence>
<dbReference type="EMBL" id="JBIRGQ010000003">
    <property type="protein sequence ID" value="MFH8547216.1"/>
    <property type="molecule type" value="Genomic_DNA"/>
</dbReference>
<dbReference type="RefSeq" id="WP_397713180.1">
    <property type="nucleotide sequence ID" value="NZ_JBIRGN010000003.1"/>
</dbReference>
<keyword evidence="1" id="KW-1133">Transmembrane helix</keyword>
<name>A0ABW7QV58_9ACTN</name>
<accession>A0ABW7QV58</accession>
<reference evidence="2 3" key="1">
    <citation type="submission" date="2024-10" db="EMBL/GenBank/DDBJ databases">
        <title>The Natural Products Discovery Center: Release of the First 8490 Sequenced Strains for Exploring Actinobacteria Biosynthetic Diversity.</title>
        <authorList>
            <person name="Kalkreuter E."/>
            <person name="Kautsar S.A."/>
            <person name="Yang D."/>
            <person name="Bader C.D."/>
            <person name="Teijaro C.N."/>
            <person name="Fluegel L."/>
            <person name="Davis C.M."/>
            <person name="Simpson J.R."/>
            <person name="Lauterbach L."/>
            <person name="Steele A.D."/>
            <person name="Gui C."/>
            <person name="Meng S."/>
            <person name="Li G."/>
            <person name="Viehrig K."/>
            <person name="Ye F."/>
            <person name="Su P."/>
            <person name="Kiefer A.F."/>
            <person name="Nichols A."/>
            <person name="Cepeda A.J."/>
            <person name="Yan W."/>
            <person name="Fan B."/>
            <person name="Jiang Y."/>
            <person name="Adhikari A."/>
            <person name="Zheng C.-J."/>
            <person name="Schuster L."/>
            <person name="Cowan T.M."/>
            <person name="Smanski M.J."/>
            <person name="Chevrette M.G."/>
            <person name="De Carvalho L.P.S."/>
            <person name="Shen B."/>
        </authorList>
    </citation>
    <scope>NUCLEOTIDE SEQUENCE [LARGE SCALE GENOMIC DNA]</scope>
    <source>
        <strain evidence="2 3">NPDC017990</strain>
    </source>
</reference>
<keyword evidence="3" id="KW-1185">Reference proteome</keyword>
<organism evidence="2 3">
    <name type="scientific">Streptomyces longisporoflavus</name>
    <dbReference type="NCBI Taxonomy" id="28044"/>
    <lineage>
        <taxon>Bacteria</taxon>
        <taxon>Bacillati</taxon>
        <taxon>Actinomycetota</taxon>
        <taxon>Actinomycetes</taxon>
        <taxon>Kitasatosporales</taxon>
        <taxon>Streptomycetaceae</taxon>
        <taxon>Streptomyces</taxon>
    </lineage>
</organism>
<evidence type="ECO:0000313" key="2">
    <source>
        <dbReference type="EMBL" id="MFH8547216.1"/>
    </source>
</evidence>